<gene>
    <name evidence="8" type="ORF">RIF23_01165</name>
</gene>
<dbReference type="Gene3D" id="1.20.1250.20">
    <property type="entry name" value="MFS general substrate transporter like domains"/>
    <property type="match status" value="2"/>
</dbReference>
<feature type="transmembrane region" description="Helical" evidence="6">
    <location>
        <begin position="21"/>
        <end position="39"/>
    </location>
</feature>
<accession>A0ABU2H0R8</accession>
<feature type="transmembrane region" description="Helical" evidence="6">
    <location>
        <begin position="293"/>
        <end position="312"/>
    </location>
</feature>
<keyword evidence="2 6" id="KW-0812">Transmembrane</keyword>
<reference evidence="9" key="1">
    <citation type="submission" date="2023-07" db="EMBL/GenBank/DDBJ databases">
        <title>Novel species in the genus Lipingzhangella isolated from Sambhar Salt Lake.</title>
        <authorList>
            <person name="Jiya N."/>
            <person name="Kajale S."/>
            <person name="Sharma A."/>
        </authorList>
    </citation>
    <scope>NUCLEOTIDE SEQUENCE [LARGE SCALE GENOMIC DNA]</scope>
    <source>
        <strain evidence="9">LS1_29</strain>
    </source>
</reference>
<dbReference type="PANTHER" id="PTHR23523">
    <property type="match status" value="1"/>
</dbReference>
<dbReference type="RefSeq" id="WP_310910408.1">
    <property type="nucleotide sequence ID" value="NZ_JAVLVT010000001.1"/>
</dbReference>
<dbReference type="InterPro" id="IPR052524">
    <property type="entry name" value="MFS_Cyanate_Porter"/>
</dbReference>
<dbReference type="InterPro" id="IPR011701">
    <property type="entry name" value="MFS"/>
</dbReference>
<feature type="transmembrane region" description="Helical" evidence="6">
    <location>
        <begin position="358"/>
        <end position="374"/>
    </location>
</feature>
<evidence type="ECO:0000256" key="4">
    <source>
        <dbReference type="ARBA" id="ARBA00023136"/>
    </source>
</evidence>
<feature type="transmembrane region" description="Helical" evidence="6">
    <location>
        <begin position="231"/>
        <end position="250"/>
    </location>
</feature>
<keyword evidence="4 6" id="KW-0472">Membrane</keyword>
<organism evidence="8 9">
    <name type="scientific">Lipingzhangella rawalii</name>
    <dbReference type="NCBI Taxonomy" id="2055835"/>
    <lineage>
        <taxon>Bacteria</taxon>
        <taxon>Bacillati</taxon>
        <taxon>Actinomycetota</taxon>
        <taxon>Actinomycetes</taxon>
        <taxon>Streptosporangiales</taxon>
        <taxon>Nocardiopsidaceae</taxon>
        <taxon>Lipingzhangella</taxon>
    </lineage>
</organism>
<comment type="subcellular location">
    <subcellularLocation>
        <location evidence="1">Cell membrane</location>
        <topology evidence="1">Multi-pass membrane protein</topology>
    </subcellularLocation>
</comment>
<dbReference type="InterPro" id="IPR020846">
    <property type="entry name" value="MFS_dom"/>
</dbReference>
<evidence type="ECO:0000256" key="1">
    <source>
        <dbReference type="ARBA" id="ARBA00004651"/>
    </source>
</evidence>
<feature type="transmembrane region" description="Helical" evidence="6">
    <location>
        <begin position="262"/>
        <end position="281"/>
    </location>
</feature>
<name>A0ABU2H0R8_9ACTN</name>
<dbReference type="InterPro" id="IPR036259">
    <property type="entry name" value="MFS_trans_sf"/>
</dbReference>
<feature type="transmembrane region" description="Helical" evidence="6">
    <location>
        <begin position="150"/>
        <end position="170"/>
    </location>
</feature>
<feature type="transmembrane region" description="Helical" evidence="6">
    <location>
        <begin position="59"/>
        <end position="84"/>
    </location>
</feature>
<evidence type="ECO:0000259" key="7">
    <source>
        <dbReference type="PROSITE" id="PS50850"/>
    </source>
</evidence>
<dbReference type="SUPFAM" id="SSF103473">
    <property type="entry name" value="MFS general substrate transporter"/>
    <property type="match status" value="1"/>
</dbReference>
<feature type="transmembrane region" description="Helical" evidence="6">
    <location>
        <begin position="120"/>
        <end position="138"/>
    </location>
</feature>
<keyword evidence="9" id="KW-1185">Reference proteome</keyword>
<evidence type="ECO:0000256" key="5">
    <source>
        <dbReference type="SAM" id="MobiDB-lite"/>
    </source>
</evidence>
<feature type="transmembrane region" description="Helical" evidence="6">
    <location>
        <begin position="380"/>
        <end position="401"/>
    </location>
</feature>
<feature type="domain" description="Major facilitator superfamily (MFS) profile" evidence="7">
    <location>
        <begin position="26"/>
        <end position="406"/>
    </location>
</feature>
<dbReference type="EMBL" id="JAVLVT010000001">
    <property type="protein sequence ID" value="MDS1268898.1"/>
    <property type="molecule type" value="Genomic_DNA"/>
</dbReference>
<proteinExistence type="predicted"/>
<evidence type="ECO:0000256" key="3">
    <source>
        <dbReference type="ARBA" id="ARBA00022989"/>
    </source>
</evidence>
<evidence type="ECO:0000313" key="9">
    <source>
        <dbReference type="Proteomes" id="UP001250214"/>
    </source>
</evidence>
<keyword evidence="3 6" id="KW-1133">Transmembrane helix</keyword>
<protein>
    <submittedName>
        <fullName evidence="8">MFS transporter</fullName>
    </submittedName>
</protein>
<comment type="caution">
    <text evidence="8">The sequence shown here is derived from an EMBL/GenBank/DDBJ whole genome shotgun (WGS) entry which is preliminary data.</text>
</comment>
<sequence>MTSKPATLSTLATGSRSPRTPAWSLQAIVLALGVGLAALNLRTAVTSVGSALDEIIVGLGMSAVGAGILTTLPVLCFAVVGICVPALVRRFGEHHVIAAALLLVTAGLGTRVLVDSVWMFLLLSAVALSGGAIGNVLLPTLVKQHFPHRVGLMTTVYTTALALGTAVAAAGTVPLVSASGSWRLALGVYALFGLVAAVPWLLVLRREPTRDTGQSPLGVGRVLATGVGRQSVVYFATQSTIAYIMFGWFAQLLRDQGMSPAAAGMALSYLTALAIPTSLVLPGLMARTRDHRGFVTVFYTVYMCGFVGLWASPLEGTWVWATLIGLGMSSFPLALTFFAVRARTAAGTAALSATSQSLGYLAGGMGPLMFGFLHELSGGWSLPIAMVMIVATVNLATGLLLGRPRHLEDELSPGPQSVAPTTQGSGGSA</sequence>
<feature type="compositionally biased region" description="Polar residues" evidence="5">
    <location>
        <begin position="414"/>
        <end position="423"/>
    </location>
</feature>
<dbReference type="Proteomes" id="UP001250214">
    <property type="component" value="Unassembled WGS sequence"/>
</dbReference>
<feature type="region of interest" description="Disordered" evidence="5">
    <location>
        <begin position="408"/>
        <end position="429"/>
    </location>
</feature>
<evidence type="ECO:0000256" key="2">
    <source>
        <dbReference type="ARBA" id="ARBA00022692"/>
    </source>
</evidence>
<feature type="transmembrane region" description="Helical" evidence="6">
    <location>
        <begin position="318"/>
        <end position="338"/>
    </location>
</feature>
<evidence type="ECO:0000256" key="6">
    <source>
        <dbReference type="SAM" id="Phobius"/>
    </source>
</evidence>
<dbReference type="Pfam" id="PF07690">
    <property type="entry name" value="MFS_1"/>
    <property type="match status" value="1"/>
</dbReference>
<dbReference type="PANTHER" id="PTHR23523:SF2">
    <property type="entry name" value="2-NITROIMIDAZOLE TRANSPORTER"/>
    <property type="match status" value="1"/>
</dbReference>
<evidence type="ECO:0000313" key="8">
    <source>
        <dbReference type="EMBL" id="MDS1268898.1"/>
    </source>
</evidence>
<feature type="transmembrane region" description="Helical" evidence="6">
    <location>
        <begin position="182"/>
        <end position="204"/>
    </location>
</feature>
<dbReference type="PROSITE" id="PS50850">
    <property type="entry name" value="MFS"/>
    <property type="match status" value="1"/>
</dbReference>
<feature type="transmembrane region" description="Helical" evidence="6">
    <location>
        <begin position="96"/>
        <end position="114"/>
    </location>
</feature>